<evidence type="ECO:0000313" key="3">
    <source>
        <dbReference type="EMBL" id="PIR45722.1"/>
    </source>
</evidence>
<dbReference type="PANTHER" id="PTHR30121:SF11">
    <property type="entry name" value="AAA+ ATPASE DOMAIN-CONTAINING PROTEIN"/>
    <property type="match status" value="1"/>
</dbReference>
<dbReference type="EMBL" id="PCYK01000030">
    <property type="protein sequence ID" value="PIR45722.1"/>
    <property type="molecule type" value="Genomic_DNA"/>
</dbReference>
<feature type="domain" description="DUF8128" evidence="2">
    <location>
        <begin position="62"/>
        <end position="319"/>
    </location>
</feature>
<dbReference type="Gene3D" id="3.40.50.300">
    <property type="entry name" value="P-loop containing nucleotide triphosphate hydrolases"/>
    <property type="match status" value="2"/>
</dbReference>
<dbReference type="InterPro" id="IPR051162">
    <property type="entry name" value="T4SS_component"/>
</dbReference>
<organism evidence="3 4">
    <name type="scientific">Candidatus Vogelbacteria bacterium CG10_big_fil_rev_8_21_14_0_10_49_38</name>
    <dbReference type="NCBI Taxonomy" id="1975043"/>
    <lineage>
        <taxon>Bacteria</taxon>
        <taxon>Candidatus Vogeliibacteriota</taxon>
    </lineage>
</organism>
<feature type="domain" description="Helicase HerA central" evidence="1">
    <location>
        <begin position="350"/>
        <end position="426"/>
    </location>
</feature>
<dbReference type="Proteomes" id="UP000230431">
    <property type="component" value="Unassembled WGS sequence"/>
</dbReference>
<comment type="caution">
    <text evidence="3">The sequence shown here is derived from an EMBL/GenBank/DDBJ whole genome shotgun (WGS) entry which is preliminary data.</text>
</comment>
<dbReference type="PANTHER" id="PTHR30121">
    <property type="entry name" value="UNCHARACTERIZED PROTEIN YJGR-RELATED"/>
    <property type="match status" value="1"/>
</dbReference>
<dbReference type="InterPro" id="IPR002789">
    <property type="entry name" value="HerA_central"/>
</dbReference>
<proteinExistence type="predicted"/>
<evidence type="ECO:0000313" key="4">
    <source>
        <dbReference type="Proteomes" id="UP000230431"/>
    </source>
</evidence>
<sequence>MFKFGRSWDSLNLKILEIRLPRPEGESKDLIREINLSEQLFSALSSIDTPFVFEVAVKNAGQGIGFFLAIPRRRADFAKETIQGLFLEARVEEVSDYTIFQPHGVAVAGFLGSATSDLLPSSTYRETQTDSFAPILSTLSRIRAEDEGAAIQLVVRPADQKIKDHLAWALDQLKQGVKFSQVKNAGRLSWSDVSGLFAAASKSNKTETTKPELDEEVIRAIETKTVKPLFAVNARIVTSSTDQNRAEDLFLALAGSLTKAVALKRNSFKVIKPKSWRALISRYVFREFNAKEKMILNAEELASLFHLPTLSSDVPNVEWLKAKEVAPPAISTSEVGLELGVNVFRGAVKPIKLSAEDRRQHLYVVGQTGTGKSTLINNLIVQDLNQGNGLCLIDPHGDLVERVLSLLPASRLDDVIVLDPGDSERPFGLNMLEFDPTRPEEKTFVVNELLAIFNQLFDRQSLGPMFERYMRSALTLLMEDAVHEPATLVEIPRVFTDTEYRQRKLARSTNPQVIDFWTKEALGASGDQSLANFAPYISSKFDNFIANDYLRVIIGQTKSSFDFRRAMDEGKVVLVNLAKGKVGDISSALLGMVVVGKILKAALSRVDQTETGRRDFYLYIDEFQNYTTDSIAVILSEARKYRLNLIVAHQFIAQLKDNIREAVFGNVGNLVVFRVGAGDAEILVKHFRPSFNEHNLLNAENLNAYAKILVRGEPTVPFNLKIKRLEGGSPALAEGIKELSRLRYGRDRNEVEAAIVARLKK</sequence>
<name>A0A2H0RGP6_9BACT</name>
<dbReference type="Pfam" id="PF26449">
    <property type="entry name" value="DUF8128"/>
    <property type="match status" value="1"/>
</dbReference>
<evidence type="ECO:0000259" key="1">
    <source>
        <dbReference type="Pfam" id="PF01935"/>
    </source>
</evidence>
<gene>
    <name evidence="3" type="ORF">COV08_03610</name>
</gene>
<dbReference type="CDD" id="cd01127">
    <property type="entry name" value="TrwB_TraG_TraD_VirD4"/>
    <property type="match status" value="1"/>
</dbReference>
<dbReference type="Pfam" id="PF01935">
    <property type="entry name" value="DUF87"/>
    <property type="match status" value="1"/>
</dbReference>
<reference evidence="3 4" key="1">
    <citation type="submission" date="2017-09" db="EMBL/GenBank/DDBJ databases">
        <title>Depth-based differentiation of microbial function through sediment-hosted aquifers and enrichment of novel symbionts in the deep terrestrial subsurface.</title>
        <authorList>
            <person name="Probst A.J."/>
            <person name="Ladd B."/>
            <person name="Jarett J.K."/>
            <person name="Geller-Mcgrath D.E."/>
            <person name="Sieber C.M."/>
            <person name="Emerson J.B."/>
            <person name="Anantharaman K."/>
            <person name="Thomas B.C."/>
            <person name="Malmstrom R."/>
            <person name="Stieglmeier M."/>
            <person name="Klingl A."/>
            <person name="Woyke T."/>
            <person name="Ryan C.M."/>
            <person name="Banfield J.F."/>
        </authorList>
    </citation>
    <scope>NUCLEOTIDE SEQUENCE [LARGE SCALE GENOMIC DNA]</scope>
    <source>
        <strain evidence="3">CG10_big_fil_rev_8_21_14_0_10_49_38</strain>
    </source>
</reference>
<dbReference type="AlphaFoldDB" id="A0A2H0RGP6"/>
<evidence type="ECO:0000259" key="2">
    <source>
        <dbReference type="Pfam" id="PF26449"/>
    </source>
</evidence>
<accession>A0A2H0RGP6</accession>
<dbReference type="InterPro" id="IPR027417">
    <property type="entry name" value="P-loop_NTPase"/>
</dbReference>
<protein>
    <submittedName>
        <fullName evidence="3">Uncharacterized protein</fullName>
    </submittedName>
</protein>
<dbReference type="InterPro" id="IPR058441">
    <property type="entry name" value="DUF8128"/>
</dbReference>
<dbReference type="SUPFAM" id="SSF52540">
    <property type="entry name" value="P-loop containing nucleoside triphosphate hydrolases"/>
    <property type="match status" value="1"/>
</dbReference>